<dbReference type="InterPro" id="IPR032675">
    <property type="entry name" value="LRR_dom_sf"/>
</dbReference>
<evidence type="ECO:0000313" key="4">
    <source>
        <dbReference type="EMBL" id="GID58003.1"/>
    </source>
</evidence>
<evidence type="ECO:0000256" key="3">
    <source>
        <dbReference type="ARBA" id="ARBA00022737"/>
    </source>
</evidence>
<keyword evidence="3" id="KW-0677">Repeat</keyword>
<dbReference type="EMBL" id="BOMG01000080">
    <property type="protein sequence ID" value="GID58003.1"/>
    <property type="molecule type" value="Genomic_DNA"/>
</dbReference>
<keyword evidence="5" id="KW-1185">Reference proteome</keyword>
<dbReference type="PANTHER" id="PTHR24113">
    <property type="entry name" value="RAN GTPASE-ACTIVATING PROTEIN 1"/>
    <property type="match status" value="1"/>
</dbReference>
<keyword evidence="2" id="KW-0433">Leucine-rich repeat</keyword>
<organism evidence="4 5">
    <name type="scientific">Actinoplanes couchii</name>
    <dbReference type="NCBI Taxonomy" id="403638"/>
    <lineage>
        <taxon>Bacteria</taxon>
        <taxon>Bacillati</taxon>
        <taxon>Actinomycetota</taxon>
        <taxon>Actinomycetes</taxon>
        <taxon>Micromonosporales</taxon>
        <taxon>Micromonosporaceae</taxon>
        <taxon>Actinoplanes</taxon>
    </lineage>
</organism>
<dbReference type="SMART" id="SM00368">
    <property type="entry name" value="LRR_RI"/>
    <property type="match status" value="6"/>
</dbReference>
<reference evidence="4 5" key="1">
    <citation type="submission" date="2021-01" db="EMBL/GenBank/DDBJ databases">
        <title>Whole genome shotgun sequence of Actinoplanes couchii NBRC 106145.</title>
        <authorList>
            <person name="Komaki H."/>
            <person name="Tamura T."/>
        </authorList>
    </citation>
    <scope>NUCLEOTIDE SEQUENCE [LARGE SCALE GENOMIC DNA]</scope>
    <source>
        <strain evidence="4 5">NBRC 106145</strain>
    </source>
</reference>
<comment type="caution">
    <text evidence="4">The sequence shown here is derived from an EMBL/GenBank/DDBJ whole genome shotgun (WGS) entry which is preliminary data.</text>
</comment>
<protein>
    <submittedName>
        <fullName evidence="4">Uncharacterized protein</fullName>
    </submittedName>
</protein>
<dbReference type="InterPro" id="IPR001611">
    <property type="entry name" value="Leu-rich_rpt"/>
</dbReference>
<dbReference type="PANTHER" id="PTHR24113:SF12">
    <property type="entry name" value="RAN GTPASE-ACTIVATING PROTEIN 1"/>
    <property type="match status" value="1"/>
</dbReference>
<dbReference type="SUPFAM" id="SSF52047">
    <property type="entry name" value="RNI-like"/>
    <property type="match status" value="1"/>
</dbReference>
<name>A0ABQ3XHM6_9ACTN</name>
<dbReference type="Proteomes" id="UP000612282">
    <property type="component" value="Unassembled WGS sequence"/>
</dbReference>
<evidence type="ECO:0000256" key="2">
    <source>
        <dbReference type="ARBA" id="ARBA00022614"/>
    </source>
</evidence>
<sequence>MADEVVVRCPAISDPDAMGLAAPGDFDGILGRLAAPEPVTAPEEFARGLVRPDGRVDLCKQGVGPDLTATIVRAAAGSPHVAHLLLGTNGLGSDGARAVAGALTPGHGVRTVYLGCNRIGADGAGALAERLAGDTEIRALWLKRNPVGDEGVRRLAGALHHNTTLRTLDLVNTGLTVSGLEALADVLAARPPVLERLFLGGNGLGPAAVGVLTRLVTAGGVRELFLGVNRLGDEGAAGLAANLAGYPMTLGLGGNGITDMTALAANLHAWQALDLSRPPSERALGGRPNVVGDTGAAILAAALPGGSLKRLDVRFTEITGRGAKLLLTAGADLEYLGINGGVPRKMRRRAPRTTTPPHEDINAIVSIYR</sequence>
<evidence type="ECO:0000313" key="5">
    <source>
        <dbReference type="Proteomes" id="UP000612282"/>
    </source>
</evidence>
<dbReference type="Gene3D" id="3.80.10.10">
    <property type="entry name" value="Ribonuclease Inhibitor"/>
    <property type="match status" value="2"/>
</dbReference>
<proteinExistence type="predicted"/>
<evidence type="ECO:0000256" key="1">
    <source>
        <dbReference type="ARBA" id="ARBA00022468"/>
    </source>
</evidence>
<gene>
    <name evidence="4" type="ORF">Aco03nite_064070</name>
</gene>
<dbReference type="Pfam" id="PF13516">
    <property type="entry name" value="LRR_6"/>
    <property type="match status" value="3"/>
</dbReference>
<keyword evidence="1" id="KW-0343">GTPase activation</keyword>
<accession>A0ABQ3XHM6</accession>
<dbReference type="RefSeq" id="WP_203801486.1">
    <property type="nucleotide sequence ID" value="NZ_BAAAQE010000019.1"/>
</dbReference>
<dbReference type="InterPro" id="IPR027038">
    <property type="entry name" value="RanGap"/>
</dbReference>